<dbReference type="HOGENOM" id="CLU_2781222_0_0_1"/>
<name>A0A0D3J7W8_EMIH1</name>
<organism evidence="2 3">
    <name type="scientific">Emiliania huxleyi (strain CCMP1516)</name>
    <dbReference type="NCBI Taxonomy" id="280463"/>
    <lineage>
        <taxon>Eukaryota</taxon>
        <taxon>Haptista</taxon>
        <taxon>Haptophyta</taxon>
        <taxon>Prymnesiophyceae</taxon>
        <taxon>Isochrysidales</taxon>
        <taxon>Noelaerhabdaceae</taxon>
        <taxon>Emiliania</taxon>
    </lineage>
</organism>
<evidence type="ECO:0000256" key="1">
    <source>
        <dbReference type="SAM" id="MobiDB-lite"/>
    </source>
</evidence>
<reference evidence="2" key="2">
    <citation type="submission" date="2024-10" db="UniProtKB">
        <authorList>
            <consortium name="EnsemblProtists"/>
        </authorList>
    </citation>
    <scope>IDENTIFICATION</scope>
</reference>
<evidence type="ECO:0000313" key="2">
    <source>
        <dbReference type="EnsemblProtists" id="EOD19603"/>
    </source>
</evidence>
<dbReference type="KEGG" id="ehx:EMIHUDRAFT_355468"/>
<dbReference type="Proteomes" id="UP000013827">
    <property type="component" value="Unassembled WGS sequence"/>
</dbReference>
<evidence type="ECO:0000313" key="3">
    <source>
        <dbReference type="Proteomes" id="UP000013827"/>
    </source>
</evidence>
<dbReference type="EnsemblProtists" id="EOD19603">
    <property type="protein sequence ID" value="EOD19603"/>
    <property type="gene ID" value="EMIHUDRAFT_355468"/>
</dbReference>
<accession>A0A0D3J7W8</accession>
<feature type="region of interest" description="Disordered" evidence="1">
    <location>
        <begin position="1"/>
        <end position="21"/>
    </location>
</feature>
<protein>
    <submittedName>
        <fullName evidence="2">Uncharacterized protein</fullName>
    </submittedName>
</protein>
<sequence>MGERGGAAPLPPHPARTTGAAVAGAPPACISEVGKPAAALAKLDAGTLASGAHVTVAAAALAALCASTG</sequence>
<dbReference type="PaxDb" id="2903-EOD19603"/>
<reference evidence="3" key="1">
    <citation type="journal article" date="2013" name="Nature">
        <title>Pan genome of the phytoplankton Emiliania underpins its global distribution.</title>
        <authorList>
            <person name="Read B.A."/>
            <person name="Kegel J."/>
            <person name="Klute M.J."/>
            <person name="Kuo A."/>
            <person name="Lefebvre S.C."/>
            <person name="Maumus F."/>
            <person name="Mayer C."/>
            <person name="Miller J."/>
            <person name="Monier A."/>
            <person name="Salamov A."/>
            <person name="Young J."/>
            <person name="Aguilar M."/>
            <person name="Claverie J.M."/>
            <person name="Frickenhaus S."/>
            <person name="Gonzalez K."/>
            <person name="Herman E.K."/>
            <person name="Lin Y.C."/>
            <person name="Napier J."/>
            <person name="Ogata H."/>
            <person name="Sarno A.F."/>
            <person name="Shmutz J."/>
            <person name="Schroeder D."/>
            <person name="de Vargas C."/>
            <person name="Verret F."/>
            <person name="von Dassow P."/>
            <person name="Valentin K."/>
            <person name="Van de Peer Y."/>
            <person name="Wheeler G."/>
            <person name="Dacks J.B."/>
            <person name="Delwiche C.F."/>
            <person name="Dyhrman S.T."/>
            <person name="Glockner G."/>
            <person name="John U."/>
            <person name="Richards T."/>
            <person name="Worden A.Z."/>
            <person name="Zhang X."/>
            <person name="Grigoriev I.V."/>
            <person name="Allen A.E."/>
            <person name="Bidle K."/>
            <person name="Borodovsky M."/>
            <person name="Bowler C."/>
            <person name="Brownlee C."/>
            <person name="Cock J.M."/>
            <person name="Elias M."/>
            <person name="Gladyshev V.N."/>
            <person name="Groth M."/>
            <person name="Guda C."/>
            <person name="Hadaegh A."/>
            <person name="Iglesias-Rodriguez M.D."/>
            <person name="Jenkins J."/>
            <person name="Jones B.M."/>
            <person name="Lawson T."/>
            <person name="Leese F."/>
            <person name="Lindquist E."/>
            <person name="Lobanov A."/>
            <person name="Lomsadze A."/>
            <person name="Malik S.B."/>
            <person name="Marsh M.E."/>
            <person name="Mackinder L."/>
            <person name="Mock T."/>
            <person name="Mueller-Roeber B."/>
            <person name="Pagarete A."/>
            <person name="Parker M."/>
            <person name="Probert I."/>
            <person name="Quesneville H."/>
            <person name="Raines C."/>
            <person name="Rensing S.A."/>
            <person name="Riano-Pachon D.M."/>
            <person name="Richier S."/>
            <person name="Rokitta S."/>
            <person name="Shiraiwa Y."/>
            <person name="Soanes D.M."/>
            <person name="van der Giezen M."/>
            <person name="Wahlund T.M."/>
            <person name="Williams B."/>
            <person name="Wilson W."/>
            <person name="Wolfe G."/>
            <person name="Wurch L.L."/>
        </authorList>
    </citation>
    <scope>NUCLEOTIDE SEQUENCE</scope>
</reference>
<dbReference type="GeneID" id="17265104"/>
<proteinExistence type="predicted"/>
<dbReference type="RefSeq" id="XP_005772032.1">
    <property type="nucleotide sequence ID" value="XM_005771975.1"/>
</dbReference>
<keyword evidence="3" id="KW-1185">Reference proteome</keyword>
<dbReference type="AlphaFoldDB" id="A0A0D3J7W8"/>